<accession>A0ABR2F3G4</accession>
<dbReference type="PANTHER" id="PTHR46146:SF23">
    <property type="entry name" value="PROTEIN KINASE DOMAIN-CONTAINING PROTEIN"/>
    <property type="match status" value="1"/>
</dbReference>
<name>A0ABR2F3G4_9ROSI</name>
<comment type="caution">
    <text evidence="2">The sequence shown here is derived from an EMBL/GenBank/DDBJ whole genome shotgun (WGS) entry which is preliminary data.</text>
</comment>
<dbReference type="PROSITE" id="PS50011">
    <property type="entry name" value="PROTEIN_KINASE_DOM"/>
    <property type="match status" value="1"/>
</dbReference>
<dbReference type="InterPro" id="IPR011009">
    <property type="entry name" value="Kinase-like_dom_sf"/>
</dbReference>
<protein>
    <recommendedName>
        <fullName evidence="1">Protein kinase domain-containing protein</fullName>
    </recommendedName>
</protein>
<dbReference type="Proteomes" id="UP001472677">
    <property type="component" value="Unassembled WGS sequence"/>
</dbReference>
<dbReference type="PANTHER" id="PTHR46146">
    <property type="entry name" value="SERINE/THREONINE-PROTEIN KINASE-LIKE PROTEIN CCR4"/>
    <property type="match status" value="1"/>
</dbReference>
<sequence>MATGGFKEESVFGRESFSCVYKGVLEDGTIVAVKQAIISSDKPKNSKAFHTELDLLSRLNLAHLLNLLGYCEEGENGLLSMSSWLMDSCTNIFMERTKP</sequence>
<evidence type="ECO:0000313" key="3">
    <source>
        <dbReference type="Proteomes" id="UP001472677"/>
    </source>
</evidence>
<organism evidence="2 3">
    <name type="scientific">Hibiscus sabdariffa</name>
    <name type="common">roselle</name>
    <dbReference type="NCBI Taxonomy" id="183260"/>
    <lineage>
        <taxon>Eukaryota</taxon>
        <taxon>Viridiplantae</taxon>
        <taxon>Streptophyta</taxon>
        <taxon>Embryophyta</taxon>
        <taxon>Tracheophyta</taxon>
        <taxon>Spermatophyta</taxon>
        <taxon>Magnoliopsida</taxon>
        <taxon>eudicotyledons</taxon>
        <taxon>Gunneridae</taxon>
        <taxon>Pentapetalae</taxon>
        <taxon>rosids</taxon>
        <taxon>malvids</taxon>
        <taxon>Malvales</taxon>
        <taxon>Malvaceae</taxon>
        <taxon>Malvoideae</taxon>
        <taxon>Hibiscus</taxon>
    </lineage>
</organism>
<dbReference type="SUPFAM" id="SSF56112">
    <property type="entry name" value="Protein kinase-like (PK-like)"/>
    <property type="match status" value="1"/>
</dbReference>
<feature type="domain" description="Protein kinase" evidence="1">
    <location>
        <begin position="6"/>
        <end position="99"/>
    </location>
</feature>
<evidence type="ECO:0000259" key="1">
    <source>
        <dbReference type="PROSITE" id="PS50011"/>
    </source>
</evidence>
<dbReference type="EMBL" id="JBBPBM010000008">
    <property type="protein sequence ID" value="KAK8571531.1"/>
    <property type="molecule type" value="Genomic_DNA"/>
</dbReference>
<reference evidence="2 3" key="1">
    <citation type="journal article" date="2024" name="G3 (Bethesda)">
        <title>Genome assembly of Hibiscus sabdariffa L. provides insights into metabolisms of medicinal natural products.</title>
        <authorList>
            <person name="Kim T."/>
        </authorList>
    </citation>
    <scope>NUCLEOTIDE SEQUENCE [LARGE SCALE GENOMIC DNA]</scope>
    <source>
        <strain evidence="2">TK-2024</strain>
        <tissue evidence="2">Old leaves</tissue>
    </source>
</reference>
<proteinExistence type="predicted"/>
<evidence type="ECO:0000313" key="2">
    <source>
        <dbReference type="EMBL" id="KAK8571531.1"/>
    </source>
</evidence>
<dbReference type="InterPro" id="IPR000719">
    <property type="entry name" value="Prot_kinase_dom"/>
</dbReference>
<keyword evidence="3" id="KW-1185">Reference proteome</keyword>
<dbReference type="Pfam" id="PF00069">
    <property type="entry name" value="Pkinase"/>
    <property type="match status" value="1"/>
</dbReference>
<dbReference type="Gene3D" id="3.30.200.20">
    <property type="entry name" value="Phosphorylase Kinase, domain 1"/>
    <property type="match status" value="1"/>
</dbReference>
<gene>
    <name evidence="2" type="ORF">V6N12_027617</name>
</gene>